<feature type="transmembrane region" description="Helical" evidence="8">
    <location>
        <begin position="89"/>
        <end position="119"/>
    </location>
</feature>
<evidence type="ECO:0000256" key="7">
    <source>
        <dbReference type="ARBA" id="ARBA00024033"/>
    </source>
</evidence>
<feature type="transmembrane region" description="Helical" evidence="8">
    <location>
        <begin position="204"/>
        <end position="225"/>
    </location>
</feature>
<dbReference type="OrthoDB" id="7679563at2"/>
<feature type="transmembrane region" description="Helical" evidence="8">
    <location>
        <begin position="7"/>
        <end position="26"/>
    </location>
</feature>
<keyword evidence="3" id="KW-0808">Transferase</keyword>
<evidence type="ECO:0000256" key="2">
    <source>
        <dbReference type="ARBA" id="ARBA00022475"/>
    </source>
</evidence>
<keyword evidence="10" id="KW-1185">Reference proteome</keyword>
<gene>
    <name evidence="9" type="ORF">D1222_05090</name>
</gene>
<keyword evidence="6 8" id="KW-0472">Membrane</keyword>
<evidence type="ECO:0000256" key="4">
    <source>
        <dbReference type="ARBA" id="ARBA00022692"/>
    </source>
</evidence>
<dbReference type="Pfam" id="PF09594">
    <property type="entry name" value="GT87"/>
    <property type="match status" value="1"/>
</dbReference>
<sequence>MQRLFQFYAVAILSVSAIAYGVYLSAADGLIDVTGRELIGRDFVNYYSASRLILHGAGETLMKVGEYRAYLQVQYEIALGLNWSYPPHYLFFVLPLGFFGYLPAYALWIGAGTVLFVAATRLGLGAQRQDWATYALFTLAAPAFLVNAAFGQNGLITGALLFLGVSLVRHRPILAGICLGALTVKPQLGLLIPVFLLLRGHWTVIGSAVVTSAAMIFLSALLFGVELWQDYFEQVLPFQRIVAEEGTGIFLRMMPTGFALGRLAGLDASTAMVVQAPFSLLALGVVVWTFRKPSAAPDLETALLLVAVFLFSPYAFNYDMLALVPALYLVFSRQTGDGPALTRFNLVMAALLFLPLITFFAPLGPVILTAAALLLAQQIAVARGSNAVSASTPAN</sequence>
<keyword evidence="5 8" id="KW-1133">Transmembrane helix</keyword>
<feature type="transmembrane region" description="Helical" evidence="8">
    <location>
        <begin position="302"/>
        <end position="331"/>
    </location>
</feature>
<dbReference type="EMBL" id="QWGA01000003">
    <property type="protein sequence ID" value="RIJ31621.1"/>
    <property type="molecule type" value="Genomic_DNA"/>
</dbReference>
<evidence type="ECO:0000313" key="10">
    <source>
        <dbReference type="Proteomes" id="UP000265845"/>
    </source>
</evidence>
<evidence type="ECO:0000256" key="1">
    <source>
        <dbReference type="ARBA" id="ARBA00004651"/>
    </source>
</evidence>
<comment type="subcellular location">
    <subcellularLocation>
        <location evidence="1">Cell membrane</location>
        <topology evidence="1">Multi-pass membrane protein</topology>
    </subcellularLocation>
</comment>
<dbReference type="RefSeq" id="WP_119453114.1">
    <property type="nucleotide sequence ID" value="NZ_QWGA01000003.1"/>
</dbReference>
<accession>A0A399RLN0</accession>
<dbReference type="AlphaFoldDB" id="A0A399RLN0"/>
<dbReference type="Proteomes" id="UP000265845">
    <property type="component" value="Unassembled WGS sequence"/>
</dbReference>
<keyword evidence="4 8" id="KW-0812">Transmembrane</keyword>
<reference evidence="9 10" key="1">
    <citation type="submission" date="2018-08" db="EMBL/GenBank/DDBJ databases">
        <title>Henriciella mobilis sp. nov., isolated from seawater.</title>
        <authorList>
            <person name="Cheng H."/>
            <person name="Wu Y.-H."/>
            <person name="Xu X.-W."/>
            <person name="Guo L.-L."/>
        </authorList>
    </citation>
    <scope>NUCLEOTIDE SEQUENCE [LARGE SCALE GENOMIC DNA]</scope>
    <source>
        <strain evidence="9 10">CCUG67844</strain>
    </source>
</reference>
<evidence type="ECO:0000256" key="6">
    <source>
        <dbReference type="ARBA" id="ARBA00023136"/>
    </source>
</evidence>
<evidence type="ECO:0000256" key="5">
    <source>
        <dbReference type="ARBA" id="ARBA00022989"/>
    </source>
</evidence>
<evidence type="ECO:0000256" key="3">
    <source>
        <dbReference type="ARBA" id="ARBA00022679"/>
    </source>
</evidence>
<evidence type="ECO:0000256" key="8">
    <source>
        <dbReference type="SAM" id="Phobius"/>
    </source>
</evidence>
<comment type="similarity">
    <text evidence="7">Belongs to the glycosyltransferase 87 family.</text>
</comment>
<dbReference type="GO" id="GO:0016758">
    <property type="term" value="F:hexosyltransferase activity"/>
    <property type="evidence" value="ECO:0007669"/>
    <property type="project" value="InterPro"/>
</dbReference>
<protein>
    <submittedName>
        <fullName evidence="9">DUF2029 domain-containing protein</fullName>
    </submittedName>
</protein>
<feature type="transmembrane region" description="Helical" evidence="8">
    <location>
        <begin position="131"/>
        <end position="152"/>
    </location>
</feature>
<organism evidence="9 10">
    <name type="scientific">Henriciella algicola</name>
    <dbReference type="NCBI Taxonomy" id="1608422"/>
    <lineage>
        <taxon>Bacteria</taxon>
        <taxon>Pseudomonadati</taxon>
        <taxon>Pseudomonadota</taxon>
        <taxon>Alphaproteobacteria</taxon>
        <taxon>Hyphomonadales</taxon>
        <taxon>Hyphomonadaceae</taxon>
        <taxon>Henriciella</taxon>
    </lineage>
</organism>
<feature type="transmembrane region" description="Helical" evidence="8">
    <location>
        <begin position="172"/>
        <end position="197"/>
    </location>
</feature>
<feature type="transmembrane region" description="Helical" evidence="8">
    <location>
        <begin position="268"/>
        <end position="290"/>
    </location>
</feature>
<feature type="transmembrane region" description="Helical" evidence="8">
    <location>
        <begin position="351"/>
        <end position="376"/>
    </location>
</feature>
<evidence type="ECO:0000313" key="9">
    <source>
        <dbReference type="EMBL" id="RIJ31621.1"/>
    </source>
</evidence>
<proteinExistence type="inferred from homology"/>
<keyword evidence="2" id="KW-1003">Cell membrane</keyword>
<dbReference type="InterPro" id="IPR018584">
    <property type="entry name" value="GT87"/>
</dbReference>
<comment type="caution">
    <text evidence="9">The sequence shown here is derived from an EMBL/GenBank/DDBJ whole genome shotgun (WGS) entry which is preliminary data.</text>
</comment>
<dbReference type="GO" id="GO:0005886">
    <property type="term" value="C:plasma membrane"/>
    <property type="evidence" value="ECO:0007669"/>
    <property type="project" value="UniProtKB-SubCell"/>
</dbReference>
<name>A0A399RLN0_9PROT</name>